<accession>A0A926EJG1</accession>
<protein>
    <submittedName>
        <fullName evidence="5">8-oxoguanine deaminase</fullName>
        <ecNumber evidence="5">3.5.4.32</ecNumber>
    </submittedName>
</protein>
<dbReference type="PANTHER" id="PTHR43794">
    <property type="entry name" value="AMINOHYDROLASE SSNA-RELATED"/>
    <property type="match status" value="1"/>
</dbReference>
<dbReference type="Pfam" id="PF01979">
    <property type="entry name" value="Amidohydro_1"/>
    <property type="match status" value="1"/>
</dbReference>
<dbReference type="GO" id="GO:0019239">
    <property type="term" value="F:deaminase activity"/>
    <property type="evidence" value="ECO:0007669"/>
    <property type="project" value="UniProtKB-ARBA"/>
</dbReference>
<keyword evidence="1" id="KW-0479">Metal-binding</keyword>
<dbReference type="NCBIfam" id="NF006055">
    <property type="entry name" value="PRK08203.1"/>
    <property type="match status" value="1"/>
</dbReference>
<dbReference type="FunFam" id="3.20.20.140:FF:000014">
    <property type="entry name" value="5-methylthioadenosine/S-adenosylhomocysteine deaminase"/>
    <property type="match status" value="1"/>
</dbReference>
<feature type="domain" description="Amidohydrolase-related" evidence="4">
    <location>
        <begin position="54"/>
        <end position="423"/>
    </location>
</feature>
<proteinExistence type="predicted"/>
<dbReference type="EMBL" id="JACRSY010000029">
    <property type="protein sequence ID" value="MBC8580816.1"/>
    <property type="molecule type" value="Genomic_DNA"/>
</dbReference>
<dbReference type="InterPro" id="IPR011059">
    <property type="entry name" value="Metal-dep_hydrolase_composite"/>
</dbReference>
<dbReference type="RefSeq" id="WP_249333514.1">
    <property type="nucleotide sequence ID" value="NZ_JACRSY010000029.1"/>
</dbReference>
<name>A0A926EJG1_9FIRM</name>
<evidence type="ECO:0000313" key="5">
    <source>
        <dbReference type="EMBL" id="MBC8580816.1"/>
    </source>
</evidence>
<keyword evidence="6" id="KW-1185">Reference proteome</keyword>
<dbReference type="InterPro" id="IPR006680">
    <property type="entry name" value="Amidohydro-rel"/>
</dbReference>
<dbReference type="SUPFAM" id="SSF51556">
    <property type="entry name" value="Metallo-dependent hydrolases"/>
    <property type="match status" value="1"/>
</dbReference>
<keyword evidence="3" id="KW-0862">Zinc</keyword>
<dbReference type="AlphaFoldDB" id="A0A926EJG1"/>
<dbReference type="Gene3D" id="3.20.20.140">
    <property type="entry name" value="Metal-dependent hydrolases"/>
    <property type="match status" value="1"/>
</dbReference>
<evidence type="ECO:0000259" key="4">
    <source>
        <dbReference type="Pfam" id="PF01979"/>
    </source>
</evidence>
<dbReference type="SUPFAM" id="SSF51338">
    <property type="entry name" value="Composite domain of metallo-dependent hydrolases"/>
    <property type="match status" value="2"/>
</dbReference>
<dbReference type="GO" id="GO:0046872">
    <property type="term" value="F:metal ion binding"/>
    <property type="evidence" value="ECO:0007669"/>
    <property type="project" value="UniProtKB-KW"/>
</dbReference>
<keyword evidence="2 5" id="KW-0378">Hydrolase</keyword>
<dbReference type="PANTHER" id="PTHR43794:SF11">
    <property type="entry name" value="AMIDOHYDROLASE-RELATED DOMAIN-CONTAINING PROTEIN"/>
    <property type="match status" value="1"/>
</dbReference>
<sequence>MSRLLIKNIHTLISCDDQDTIYHHVNLYAENGVIHSIGPQSFEADQVIDGSHYFVYPGLINTHHHLYQAFTRNLPQVQNLELFDWLRTLYEIWKELTPDAIYLSSLVGMGELIKNGCTTCFDHHYVFPHSVSHNFIDKQFEAADTLGIRMHASRGSMSLSQKDGGLPPDSVVQTVDEILADCERLVKKYHDPSPYAMHQIVFAPCSPFSVTKELLRDSAKLARKLGVRLHTHLAETLDEERFTLERTGMRPLEYMASLGWIGQDVWFAHGIHFNDEELHILAQTQTGVAHCPISNMKLSSGIARIPEMLKLGVPVGLAVDGSASNDGSNLLEELRMAYLLHRLHSSYEAPTGYELLKMATKGSAGLLGRMDIGTLAPYKACDLFMVDYEKLELVGATYDPQSALATVGLKQPVDYTIIAGKIVSQNGKLLGIDEEKISSMARMEVSQLLKKGGIK</sequence>
<evidence type="ECO:0000256" key="3">
    <source>
        <dbReference type="ARBA" id="ARBA00022833"/>
    </source>
</evidence>
<dbReference type="GO" id="GO:0102127">
    <property type="term" value="F:8-oxoguanine deaminase activity"/>
    <property type="evidence" value="ECO:0007669"/>
    <property type="project" value="UniProtKB-EC"/>
</dbReference>
<dbReference type="EC" id="3.5.4.32" evidence="5"/>
<evidence type="ECO:0000256" key="1">
    <source>
        <dbReference type="ARBA" id="ARBA00022723"/>
    </source>
</evidence>
<evidence type="ECO:0000256" key="2">
    <source>
        <dbReference type="ARBA" id="ARBA00022801"/>
    </source>
</evidence>
<comment type="caution">
    <text evidence="5">The sequence shown here is derived from an EMBL/GenBank/DDBJ whole genome shotgun (WGS) entry which is preliminary data.</text>
</comment>
<dbReference type="Gene3D" id="2.30.40.10">
    <property type="entry name" value="Urease, subunit C, domain 1"/>
    <property type="match status" value="1"/>
</dbReference>
<dbReference type="CDD" id="cd01298">
    <property type="entry name" value="ATZ_TRZ_like"/>
    <property type="match status" value="1"/>
</dbReference>
<dbReference type="InterPro" id="IPR032466">
    <property type="entry name" value="Metal_Hydrolase"/>
</dbReference>
<evidence type="ECO:0000313" key="6">
    <source>
        <dbReference type="Proteomes" id="UP000655830"/>
    </source>
</evidence>
<organism evidence="5 6">
    <name type="scientific">Zhenhengia yiwuensis</name>
    <dbReference type="NCBI Taxonomy" id="2763666"/>
    <lineage>
        <taxon>Bacteria</taxon>
        <taxon>Bacillati</taxon>
        <taxon>Bacillota</taxon>
        <taxon>Clostridia</taxon>
        <taxon>Lachnospirales</taxon>
        <taxon>Lachnospiraceae</taxon>
        <taxon>Zhenhengia</taxon>
    </lineage>
</organism>
<reference evidence="5" key="1">
    <citation type="submission" date="2020-08" db="EMBL/GenBank/DDBJ databases">
        <title>Genome public.</title>
        <authorList>
            <person name="Liu C."/>
            <person name="Sun Q."/>
        </authorList>
    </citation>
    <scope>NUCLEOTIDE SEQUENCE</scope>
    <source>
        <strain evidence="5">NSJ-12</strain>
    </source>
</reference>
<dbReference type="InterPro" id="IPR050287">
    <property type="entry name" value="MTA/SAH_deaminase"/>
</dbReference>
<dbReference type="Proteomes" id="UP000655830">
    <property type="component" value="Unassembled WGS sequence"/>
</dbReference>
<gene>
    <name evidence="5" type="ORF">H8718_14960</name>
</gene>